<dbReference type="PRINTS" id="PR00080">
    <property type="entry name" value="SDRFAMILY"/>
</dbReference>
<accession>A0ABS4VM22</accession>
<gene>
    <name evidence="4" type="ORF">JOF36_000489</name>
</gene>
<dbReference type="EMBL" id="JAGINU010000001">
    <property type="protein sequence ID" value="MBP2364793.1"/>
    <property type="molecule type" value="Genomic_DNA"/>
</dbReference>
<sequence>MKIEGKVALVAGGGSGLGRATCMDLASAGARVGVLDADPIAAREVASSLPEGFGIQVDVTDADAVGHAVDEVLDAFGGLHIAVTTAGVVSGARIVSRGRPARQADFERVVAINLFGTFNVMRTAAAVMVGNEPIDGERGVIVNTASGAAFEGQSGQAAYSASKAGVIALAMPVARDLAGTGVRVNTVAPGLFETPMAAGLPESTRLALEAVMIEPARLGRPEEFALLVRQMVENPYLNAECVRLDAAIRMPPR</sequence>
<keyword evidence="2" id="KW-0560">Oxidoreductase</keyword>
<comment type="similarity">
    <text evidence="1 3">Belongs to the short-chain dehydrogenases/reductases (SDR) family.</text>
</comment>
<evidence type="ECO:0000313" key="5">
    <source>
        <dbReference type="Proteomes" id="UP001519295"/>
    </source>
</evidence>
<proteinExistence type="inferred from homology"/>
<dbReference type="PRINTS" id="PR00081">
    <property type="entry name" value="GDHRDH"/>
</dbReference>
<dbReference type="InterPro" id="IPR002347">
    <property type="entry name" value="SDR_fam"/>
</dbReference>
<reference evidence="4 5" key="1">
    <citation type="submission" date="2021-03" db="EMBL/GenBank/DDBJ databases">
        <title>Sequencing the genomes of 1000 actinobacteria strains.</title>
        <authorList>
            <person name="Klenk H.-P."/>
        </authorList>
    </citation>
    <scope>NUCLEOTIDE SEQUENCE [LARGE SCALE GENOMIC DNA]</scope>
    <source>
        <strain evidence="4 5">DSM 45256</strain>
    </source>
</reference>
<dbReference type="Pfam" id="PF00106">
    <property type="entry name" value="adh_short"/>
    <property type="match status" value="1"/>
</dbReference>
<evidence type="ECO:0000256" key="1">
    <source>
        <dbReference type="ARBA" id="ARBA00006484"/>
    </source>
</evidence>
<dbReference type="PANTHER" id="PTHR43658:SF8">
    <property type="entry name" value="17-BETA-HYDROXYSTEROID DEHYDROGENASE 14-RELATED"/>
    <property type="match status" value="1"/>
</dbReference>
<name>A0ABS4VM22_9PSEU</name>
<dbReference type="PROSITE" id="PS00061">
    <property type="entry name" value="ADH_SHORT"/>
    <property type="match status" value="1"/>
</dbReference>
<evidence type="ECO:0000256" key="2">
    <source>
        <dbReference type="ARBA" id="ARBA00023002"/>
    </source>
</evidence>
<dbReference type="InterPro" id="IPR036291">
    <property type="entry name" value="NAD(P)-bd_dom_sf"/>
</dbReference>
<evidence type="ECO:0000256" key="3">
    <source>
        <dbReference type="RuleBase" id="RU000363"/>
    </source>
</evidence>
<protein>
    <submittedName>
        <fullName evidence="4">NAD(P)-dependent dehydrogenase (Short-subunit alcohol dehydrogenase family)</fullName>
    </submittedName>
</protein>
<dbReference type="RefSeq" id="WP_210024807.1">
    <property type="nucleotide sequence ID" value="NZ_JAGINU010000001.1"/>
</dbReference>
<organism evidence="4 5">
    <name type="scientific">Pseudonocardia parietis</name>
    <dbReference type="NCBI Taxonomy" id="570936"/>
    <lineage>
        <taxon>Bacteria</taxon>
        <taxon>Bacillati</taxon>
        <taxon>Actinomycetota</taxon>
        <taxon>Actinomycetes</taxon>
        <taxon>Pseudonocardiales</taxon>
        <taxon>Pseudonocardiaceae</taxon>
        <taxon>Pseudonocardia</taxon>
    </lineage>
</organism>
<dbReference type="InterPro" id="IPR020904">
    <property type="entry name" value="Sc_DH/Rdtase_CS"/>
</dbReference>
<keyword evidence="5" id="KW-1185">Reference proteome</keyword>
<dbReference type="Proteomes" id="UP001519295">
    <property type="component" value="Unassembled WGS sequence"/>
</dbReference>
<dbReference type="SUPFAM" id="SSF51735">
    <property type="entry name" value="NAD(P)-binding Rossmann-fold domains"/>
    <property type="match status" value="1"/>
</dbReference>
<dbReference type="PANTHER" id="PTHR43658">
    <property type="entry name" value="SHORT-CHAIN DEHYDROGENASE/REDUCTASE"/>
    <property type="match status" value="1"/>
</dbReference>
<evidence type="ECO:0000313" key="4">
    <source>
        <dbReference type="EMBL" id="MBP2364793.1"/>
    </source>
</evidence>
<comment type="caution">
    <text evidence="4">The sequence shown here is derived from an EMBL/GenBank/DDBJ whole genome shotgun (WGS) entry which is preliminary data.</text>
</comment>
<dbReference type="Gene3D" id="3.40.50.720">
    <property type="entry name" value="NAD(P)-binding Rossmann-like Domain"/>
    <property type="match status" value="1"/>
</dbReference>